<dbReference type="CDD" id="cd01750">
    <property type="entry name" value="GATase1_CobQ"/>
    <property type="match status" value="1"/>
</dbReference>
<gene>
    <name evidence="4" type="primary">cobQ</name>
    <name evidence="7" type="ORF">SYNTR_1663</name>
</gene>
<dbReference type="PANTHER" id="PTHR21343">
    <property type="entry name" value="DETHIOBIOTIN SYNTHETASE"/>
    <property type="match status" value="1"/>
</dbReference>
<dbReference type="GO" id="GO:0016874">
    <property type="term" value="F:ligase activity"/>
    <property type="evidence" value="ECO:0007669"/>
    <property type="project" value="UniProtKB-KW"/>
</dbReference>
<dbReference type="EMBL" id="CP046457">
    <property type="protein sequence ID" value="QGU00257.1"/>
    <property type="molecule type" value="Genomic_DNA"/>
</dbReference>
<accession>A0A6I6DGN9</accession>
<dbReference type="InterPro" id="IPR033949">
    <property type="entry name" value="CobQ_GATase1"/>
</dbReference>
<keyword evidence="7" id="KW-0436">Ligase</keyword>
<dbReference type="InterPro" id="IPR047045">
    <property type="entry name" value="CobQ_N"/>
</dbReference>
<dbReference type="InterPro" id="IPR011698">
    <property type="entry name" value="GATase_3"/>
</dbReference>
<feature type="domain" description="CobB/CobQ-like glutamine amidotransferase" evidence="6">
    <location>
        <begin position="256"/>
        <end position="453"/>
    </location>
</feature>
<dbReference type="NCBIfam" id="NF001989">
    <property type="entry name" value="PRK00784.1"/>
    <property type="match status" value="1"/>
</dbReference>
<evidence type="ECO:0000259" key="6">
    <source>
        <dbReference type="Pfam" id="PF07685"/>
    </source>
</evidence>
<evidence type="ECO:0000313" key="8">
    <source>
        <dbReference type="Proteomes" id="UP000426444"/>
    </source>
</evidence>
<comment type="function">
    <text evidence="4">Catalyzes amidations at positions B, D, E, and G on adenosylcobyrinic A,C-diamide. NH(2) groups are provided by glutamine, and one molecule of ATP is hydrogenolyzed for each amidation.</text>
</comment>
<dbReference type="CDD" id="cd05389">
    <property type="entry name" value="CobQ_N"/>
    <property type="match status" value="1"/>
</dbReference>
<feature type="domain" description="CobQ/CobB/MinD/ParA nucleotide binding" evidence="5">
    <location>
        <begin position="6"/>
        <end position="230"/>
    </location>
</feature>
<dbReference type="PANTHER" id="PTHR21343:SF1">
    <property type="entry name" value="COBYRIC ACID SYNTHASE"/>
    <property type="match status" value="1"/>
</dbReference>
<evidence type="ECO:0000313" key="7">
    <source>
        <dbReference type="EMBL" id="QGU00257.1"/>
    </source>
</evidence>
<dbReference type="RefSeq" id="WP_243140166.1">
    <property type="nucleotide sequence ID" value="NZ_CP046457.1"/>
</dbReference>
<dbReference type="InterPro" id="IPR029062">
    <property type="entry name" value="Class_I_gatase-like"/>
</dbReference>
<evidence type="ECO:0000256" key="1">
    <source>
        <dbReference type="ARBA" id="ARBA00004953"/>
    </source>
</evidence>
<evidence type="ECO:0000256" key="2">
    <source>
        <dbReference type="ARBA" id="ARBA00022573"/>
    </source>
</evidence>
<evidence type="ECO:0000256" key="3">
    <source>
        <dbReference type="ARBA" id="ARBA00022962"/>
    </source>
</evidence>
<dbReference type="PROSITE" id="PS51274">
    <property type="entry name" value="GATASE_COBBQ"/>
    <property type="match status" value="1"/>
</dbReference>
<dbReference type="InterPro" id="IPR027417">
    <property type="entry name" value="P-loop_NTPase"/>
</dbReference>
<proteinExistence type="inferred from homology"/>
<dbReference type="KEGG" id="salq:SYNTR_1663"/>
<dbReference type="GO" id="GO:0009236">
    <property type="term" value="P:cobalamin biosynthetic process"/>
    <property type="evidence" value="ECO:0007669"/>
    <property type="project" value="UniProtKB-UniRule"/>
</dbReference>
<keyword evidence="2 4" id="KW-0169">Cobalamin biosynthesis</keyword>
<evidence type="ECO:0000256" key="4">
    <source>
        <dbReference type="HAMAP-Rule" id="MF_00028"/>
    </source>
</evidence>
<reference evidence="8" key="1">
    <citation type="journal article" date="2019" name="Microbiology">
        <title>Complete Genome Sequence of an Uncultured Bacterium of the Candidate Phylum Bipolaricaulota.</title>
        <authorList>
            <person name="Kadnikov V.V."/>
            <person name="Mardanov A.V."/>
            <person name="Beletsky A.V."/>
            <person name="Frank Y.A."/>
            <person name="Karnachuk O.V."/>
            <person name="Ravin N.V."/>
        </authorList>
    </citation>
    <scope>NUCLEOTIDE SEQUENCE [LARGE SCALE GENOMIC DNA]</scope>
</reference>
<evidence type="ECO:0000259" key="5">
    <source>
        <dbReference type="Pfam" id="PF01656"/>
    </source>
</evidence>
<dbReference type="SUPFAM" id="SSF52540">
    <property type="entry name" value="P-loop containing nucleoside triphosphate hydrolases"/>
    <property type="match status" value="1"/>
</dbReference>
<comment type="pathway">
    <text evidence="1 4">Cofactor biosynthesis; adenosylcobalamin biosynthesis.</text>
</comment>
<organism evidence="7 8">
    <name type="scientific">Candidatus Syntrophocurvum alkaliphilum</name>
    <dbReference type="NCBI Taxonomy" id="2293317"/>
    <lineage>
        <taxon>Bacteria</taxon>
        <taxon>Bacillati</taxon>
        <taxon>Bacillota</taxon>
        <taxon>Clostridia</taxon>
        <taxon>Eubacteriales</taxon>
        <taxon>Syntrophomonadaceae</taxon>
        <taxon>Candidatus Syntrophocurvum</taxon>
    </lineage>
</organism>
<dbReference type="InterPro" id="IPR004459">
    <property type="entry name" value="CobQ_synth"/>
</dbReference>
<sequence>MRAKTIMLQGTSSNVGKSLLCTALCRFFKQEGFKTAPFKAQNMALNSFVTPDGCEIGRAQGIQAIAAGVLPKPEMNPLLLKPKEDMVAEIIELGKPVAQLSAREYRSSYLSNAEPLILDCINKLRSEFEVLVIEGAGSPAEINLKDKDIVNMKTAELAEAPVLLIADIDRGGVFASLIGTLELLEPKERNKIKGFIINKFRGDLSLLQPGLDFLEARTGIPVLGVLPYMHNHGIDEEDSVSLEEKRVLGDPNGNVQIAVIQLPRISNFTDFNPLSRVPDLCVRFIKEGEKIGDVDAVIIPGTKSPIEDMQYLRSNSYDQEIIELSNQERFVIGICGGYQMLGNKLIDPFEEDLQTSETDGLNLFNYVTEYKKDKTVHQVEAIMECNQGFFKSLKGEKVFGYEIHQGHIKEDNLNPLLHIYSQSGEKVRVMDGRANNTGKVFGTHVHGLFENTNILLALINSIRYQKGLSQFNESDLGQSSEDENFDQLANTLKKSLNMHKIFEIMNLGDSK</sequence>
<dbReference type="Pfam" id="PF07685">
    <property type="entry name" value="GATase_3"/>
    <property type="match status" value="1"/>
</dbReference>
<dbReference type="AlphaFoldDB" id="A0A6I6DGN9"/>
<dbReference type="SUPFAM" id="SSF52317">
    <property type="entry name" value="Class I glutamine amidotransferase-like"/>
    <property type="match status" value="1"/>
</dbReference>
<dbReference type="Pfam" id="PF01656">
    <property type="entry name" value="CbiA"/>
    <property type="match status" value="1"/>
</dbReference>
<keyword evidence="3 4" id="KW-0315">Glutamine amidotransferase</keyword>
<dbReference type="NCBIfam" id="TIGR00313">
    <property type="entry name" value="cobQ"/>
    <property type="match status" value="1"/>
</dbReference>
<dbReference type="GO" id="GO:0015420">
    <property type="term" value="F:ABC-type vitamin B12 transporter activity"/>
    <property type="evidence" value="ECO:0007669"/>
    <property type="project" value="UniProtKB-UniRule"/>
</dbReference>
<keyword evidence="8" id="KW-1185">Reference proteome</keyword>
<dbReference type="InterPro" id="IPR002586">
    <property type="entry name" value="CobQ/CobB/MinD/ParA_Nub-bd_dom"/>
</dbReference>
<feature type="active site" evidence="4">
    <location>
        <position position="446"/>
    </location>
</feature>
<dbReference type="Gene3D" id="3.40.50.880">
    <property type="match status" value="1"/>
</dbReference>
<dbReference type="Proteomes" id="UP000426444">
    <property type="component" value="Chromosome"/>
</dbReference>
<feature type="active site" description="Nucleophile" evidence="4">
    <location>
        <position position="335"/>
    </location>
</feature>
<dbReference type="Gene3D" id="3.40.50.300">
    <property type="entry name" value="P-loop containing nucleotide triphosphate hydrolases"/>
    <property type="match status" value="1"/>
</dbReference>
<dbReference type="HAMAP" id="MF_00028">
    <property type="entry name" value="CobQ"/>
    <property type="match status" value="1"/>
</dbReference>
<name>A0A6I6DGN9_9FIRM</name>
<protein>
    <recommendedName>
        <fullName evidence="4">Cobyric acid synthase</fullName>
    </recommendedName>
</protein>
<comment type="similarity">
    <text evidence="4">Belongs to the CobB/CobQ family. CobQ subfamily.</text>
</comment>
<dbReference type="UniPathway" id="UPA00148"/>